<dbReference type="GO" id="GO:0032259">
    <property type="term" value="P:methylation"/>
    <property type="evidence" value="ECO:0007669"/>
    <property type="project" value="UniProtKB-KW"/>
</dbReference>
<proteinExistence type="predicted"/>
<evidence type="ECO:0000313" key="4">
    <source>
        <dbReference type="EMBL" id="KAK4885817.1"/>
    </source>
</evidence>
<dbReference type="Proteomes" id="UP001353858">
    <property type="component" value="Unassembled WGS sequence"/>
</dbReference>
<dbReference type="Gene3D" id="3.40.50.150">
    <property type="entry name" value="Vaccinia Virus protein VP39"/>
    <property type="match status" value="1"/>
</dbReference>
<name>A0AAN7Q8C5_9COLE</name>
<feature type="domain" description="Methyltransferase" evidence="3">
    <location>
        <begin position="36"/>
        <end position="134"/>
    </location>
</feature>
<protein>
    <recommendedName>
        <fullName evidence="3">Methyltransferase domain-containing protein</fullName>
    </recommendedName>
</protein>
<keyword evidence="1" id="KW-0489">Methyltransferase</keyword>
<dbReference type="PANTHER" id="PTHR43861:SF1">
    <property type="entry name" value="TRANS-ACONITATE 2-METHYLTRANSFERASE"/>
    <property type="match status" value="1"/>
</dbReference>
<dbReference type="GO" id="GO:0008168">
    <property type="term" value="F:methyltransferase activity"/>
    <property type="evidence" value="ECO:0007669"/>
    <property type="project" value="UniProtKB-KW"/>
</dbReference>
<keyword evidence="2" id="KW-0808">Transferase</keyword>
<evidence type="ECO:0000256" key="2">
    <source>
        <dbReference type="ARBA" id="ARBA00022679"/>
    </source>
</evidence>
<dbReference type="AlphaFoldDB" id="A0AAN7Q8C5"/>
<evidence type="ECO:0000259" key="3">
    <source>
        <dbReference type="Pfam" id="PF13649"/>
    </source>
</evidence>
<sequence>MYPKLYIESTKVVRVELSNILQKYSKELKLEKYVKVIDVGCGPGNITNDLLHTYLHNTKSLIGIDNSAEMIRYAQEHYGKNPNLKFQILDITTSHLPQALRNEFDLVTSFYCIHVESDIKKIFENMYAMLKPGGDLFVFIADNCFPINIWKNLAQNSKWKQYMNNFQETTFSLQRSTNFVQLDTNLLKEIGFNVNSCTKQEYQQSYDRKTFLDLMKSVHEFDIPKHLENDFILDHLDVLKSFNLINIDKDGQEQITILHDLIIVYANKSLET</sequence>
<dbReference type="InterPro" id="IPR041698">
    <property type="entry name" value="Methyltransf_25"/>
</dbReference>
<dbReference type="SUPFAM" id="SSF53335">
    <property type="entry name" value="S-adenosyl-L-methionine-dependent methyltransferases"/>
    <property type="match status" value="1"/>
</dbReference>
<dbReference type="EMBL" id="JARPUR010000001">
    <property type="protein sequence ID" value="KAK4885817.1"/>
    <property type="molecule type" value="Genomic_DNA"/>
</dbReference>
<evidence type="ECO:0000313" key="5">
    <source>
        <dbReference type="Proteomes" id="UP001353858"/>
    </source>
</evidence>
<comment type="caution">
    <text evidence="4">The sequence shown here is derived from an EMBL/GenBank/DDBJ whole genome shotgun (WGS) entry which is preliminary data.</text>
</comment>
<dbReference type="PANTHER" id="PTHR43861">
    <property type="entry name" value="TRANS-ACONITATE 2-METHYLTRANSFERASE-RELATED"/>
    <property type="match status" value="1"/>
</dbReference>
<dbReference type="CDD" id="cd02440">
    <property type="entry name" value="AdoMet_MTases"/>
    <property type="match status" value="1"/>
</dbReference>
<gene>
    <name evidence="4" type="ORF">RN001_002088</name>
</gene>
<evidence type="ECO:0000256" key="1">
    <source>
        <dbReference type="ARBA" id="ARBA00022603"/>
    </source>
</evidence>
<dbReference type="Pfam" id="PF13649">
    <property type="entry name" value="Methyltransf_25"/>
    <property type="match status" value="1"/>
</dbReference>
<dbReference type="InterPro" id="IPR029063">
    <property type="entry name" value="SAM-dependent_MTases_sf"/>
</dbReference>
<organism evidence="4 5">
    <name type="scientific">Aquatica leii</name>
    <dbReference type="NCBI Taxonomy" id="1421715"/>
    <lineage>
        <taxon>Eukaryota</taxon>
        <taxon>Metazoa</taxon>
        <taxon>Ecdysozoa</taxon>
        <taxon>Arthropoda</taxon>
        <taxon>Hexapoda</taxon>
        <taxon>Insecta</taxon>
        <taxon>Pterygota</taxon>
        <taxon>Neoptera</taxon>
        <taxon>Endopterygota</taxon>
        <taxon>Coleoptera</taxon>
        <taxon>Polyphaga</taxon>
        <taxon>Elateriformia</taxon>
        <taxon>Elateroidea</taxon>
        <taxon>Lampyridae</taxon>
        <taxon>Luciolinae</taxon>
        <taxon>Aquatica</taxon>
    </lineage>
</organism>
<reference evidence="5" key="1">
    <citation type="submission" date="2023-01" db="EMBL/GenBank/DDBJ databases">
        <title>Key to firefly adult light organ development and bioluminescence: homeobox transcription factors regulate luciferase expression and transportation to peroxisome.</title>
        <authorList>
            <person name="Fu X."/>
        </authorList>
    </citation>
    <scope>NUCLEOTIDE SEQUENCE [LARGE SCALE GENOMIC DNA]</scope>
</reference>
<accession>A0AAN7Q8C5</accession>
<keyword evidence="5" id="KW-1185">Reference proteome</keyword>